<dbReference type="STRING" id="31964.CMS0221"/>
<dbReference type="PANTHER" id="PTHR48107:SF16">
    <property type="entry name" value="NADPH-DEPENDENT ALDEHYDE REDUCTASE 1, CHLOROPLASTIC"/>
    <property type="match status" value="1"/>
</dbReference>
<dbReference type="eggNOG" id="COG1028">
    <property type="taxonomic scope" value="Bacteria"/>
</dbReference>
<dbReference type="KEGG" id="cms:CMS0221"/>
<keyword evidence="6" id="KW-1185">Reference proteome</keyword>
<dbReference type="InterPro" id="IPR020904">
    <property type="entry name" value="Sc_DH/Rdtase_CS"/>
</dbReference>
<evidence type="ECO:0000313" key="6">
    <source>
        <dbReference type="Proteomes" id="UP000001318"/>
    </source>
</evidence>
<evidence type="ECO:0000256" key="2">
    <source>
        <dbReference type="ARBA" id="ARBA00023002"/>
    </source>
</evidence>
<feature type="compositionally biased region" description="Basic residues" evidence="4">
    <location>
        <begin position="14"/>
        <end position="23"/>
    </location>
</feature>
<comment type="similarity">
    <text evidence="1">Belongs to the short-chain dehydrogenases/reductases (SDR) family.</text>
</comment>
<proteinExistence type="inferred from homology"/>
<dbReference type="InterPro" id="IPR002347">
    <property type="entry name" value="SDR_fam"/>
</dbReference>
<dbReference type="GO" id="GO:0016614">
    <property type="term" value="F:oxidoreductase activity, acting on CH-OH group of donors"/>
    <property type="evidence" value="ECO:0007669"/>
    <property type="project" value="UniProtKB-ARBA"/>
</dbReference>
<evidence type="ECO:0000256" key="1">
    <source>
        <dbReference type="ARBA" id="ARBA00006484"/>
    </source>
</evidence>
<organism evidence="5 6">
    <name type="scientific">Clavibacter sepedonicus</name>
    <name type="common">Clavibacter michiganensis subsp. sepedonicus</name>
    <dbReference type="NCBI Taxonomy" id="31964"/>
    <lineage>
        <taxon>Bacteria</taxon>
        <taxon>Bacillati</taxon>
        <taxon>Actinomycetota</taxon>
        <taxon>Actinomycetes</taxon>
        <taxon>Micrococcales</taxon>
        <taxon>Microbacteriaceae</taxon>
        <taxon>Clavibacter</taxon>
    </lineage>
</organism>
<dbReference type="PANTHER" id="PTHR48107">
    <property type="entry name" value="NADPH-DEPENDENT ALDEHYDE REDUCTASE-LIKE PROTEIN, CHLOROPLASTIC-RELATED"/>
    <property type="match status" value="1"/>
</dbReference>
<protein>
    <submittedName>
        <fullName evidence="5">Oxidoreductase</fullName>
    </submittedName>
</protein>
<dbReference type="AlphaFoldDB" id="B0RAH6"/>
<name>B0RAH6_CLASE</name>
<dbReference type="PRINTS" id="PR00080">
    <property type="entry name" value="SDRFAMILY"/>
</dbReference>
<dbReference type="EMBL" id="AM849034">
    <property type="protein sequence ID" value="CAQ00344.1"/>
    <property type="molecule type" value="Genomic_DNA"/>
</dbReference>
<dbReference type="Proteomes" id="UP000001318">
    <property type="component" value="Chromosome"/>
</dbReference>
<evidence type="ECO:0000256" key="4">
    <source>
        <dbReference type="SAM" id="MobiDB-lite"/>
    </source>
</evidence>
<keyword evidence="3" id="KW-0175">Coiled coil</keyword>
<evidence type="ECO:0000256" key="3">
    <source>
        <dbReference type="SAM" id="Coils"/>
    </source>
</evidence>
<dbReference type="Gene3D" id="3.40.50.720">
    <property type="entry name" value="NAD(P)-binding Rossmann-like Domain"/>
    <property type="match status" value="1"/>
</dbReference>
<keyword evidence="2" id="KW-0560">Oxidoreductase</keyword>
<dbReference type="InterPro" id="IPR036291">
    <property type="entry name" value="NAD(P)-bd_dom_sf"/>
</dbReference>
<feature type="coiled-coil region" evidence="3">
    <location>
        <begin position="104"/>
        <end position="131"/>
    </location>
</feature>
<dbReference type="SUPFAM" id="SSF51735">
    <property type="entry name" value="NAD(P)-binding Rossmann-fold domains"/>
    <property type="match status" value="1"/>
</dbReference>
<dbReference type="HOGENOM" id="CLU_010194_4_0_11"/>
<accession>B0RAH6</accession>
<reference evidence="5 6" key="1">
    <citation type="journal article" date="2008" name="J. Bacteriol.">
        <title>Genome of the actinomycete plant pathogen Clavibacter michiganensis subsp. sepedonicus suggests recent niche adaptation.</title>
        <authorList>
            <person name="Bentley S.D."/>
            <person name="Corton C."/>
            <person name="Brown S.E."/>
            <person name="Barron A."/>
            <person name="Clark L."/>
            <person name="Doggett J."/>
            <person name="Harris B."/>
            <person name="Ormond D."/>
            <person name="Quail M.A."/>
            <person name="May G."/>
            <person name="Francis D."/>
            <person name="Knudson D."/>
            <person name="Parkhill J."/>
            <person name="Ishimaru C.A."/>
        </authorList>
    </citation>
    <scope>NUCLEOTIDE SEQUENCE [LARGE SCALE GENOMIC DNA]</scope>
    <source>
        <strain evidence="6">ATCC 33113 / DSM 20744 / JCM 9667 / LMG 2889 / ICMP 2535 / C-1</strain>
    </source>
</reference>
<dbReference type="FunFam" id="3.40.50.720:FF:000084">
    <property type="entry name" value="Short-chain dehydrogenase reductase"/>
    <property type="match status" value="1"/>
</dbReference>
<dbReference type="PRINTS" id="PR00081">
    <property type="entry name" value="GDHRDH"/>
</dbReference>
<gene>
    <name evidence="5" type="ordered locus">CMS0221</name>
</gene>
<dbReference type="PROSITE" id="PS00061">
    <property type="entry name" value="ADH_SHORT"/>
    <property type="match status" value="1"/>
</dbReference>
<dbReference type="Pfam" id="PF13561">
    <property type="entry name" value="adh_short_C2"/>
    <property type="match status" value="1"/>
</dbReference>
<sequence>MLPGRALPLGPGWRRPHSTRKAHPMSEIRNGGNQYEIQDPIAQYPSPPFPQQEQTGPGDEMKFEPTPDHGQDSYVGFGRLAGRKVLITGADSGIGKAVAIAFAREGADIALNFLDEELEDARDTASTIEQDGRTAALVPGDISDETTCGDIVQASVDALGGLDCLVMVAGYQRNEDDILDLDSEQLDRTMKTNVYSLFWLSKAVIPHLPKGGSIITTSSSQAYQPSADKIDYAVSKGAIRNFTQGLAQQLAPKGVRVNSVAPGPFWTVLQPVGQSASDVEEFGSQSVYGRPGQPAEIAATYVFLASQESSFTSGETIAVTGGTPVH</sequence>
<feature type="region of interest" description="Disordered" evidence="4">
    <location>
        <begin position="1"/>
        <end position="67"/>
    </location>
</feature>
<evidence type="ECO:0000313" key="5">
    <source>
        <dbReference type="EMBL" id="CAQ00344.1"/>
    </source>
</evidence>